<reference evidence="2" key="1">
    <citation type="submission" date="2021-05" db="EMBL/GenBank/DDBJ databases">
        <authorList>
            <person name="Alioto T."/>
            <person name="Alioto T."/>
            <person name="Gomez Garrido J."/>
        </authorList>
    </citation>
    <scope>NUCLEOTIDE SEQUENCE</scope>
</reference>
<feature type="region of interest" description="Disordered" evidence="1">
    <location>
        <begin position="1"/>
        <end position="44"/>
    </location>
</feature>
<protein>
    <submittedName>
        <fullName evidence="2">Uncharacterized protein</fullName>
    </submittedName>
</protein>
<sequence>MSQDVSKKQRQSSPDQFAPVKNNFHFSTRMETTEGVHDEDPSEEIEKLNALKSQGLNFDMNPMHIDSDTLLTQEITNSLPTNSGNNHVLQNLSEELGPKSPHLG</sequence>
<accession>A0A8D8YR80</accession>
<dbReference type="EMBL" id="HBUF01390414">
    <property type="protein sequence ID" value="CAG6733625.1"/>
    <property type="molecule type" value="Transcribed_RNA"/>
</dbReference>
<organism evidence="2">
    <name type="scientific">Cacopsylla melanoneura</name>
    <dbReference type="NCBI Taxonomy" id="428564"/>
    <lineage>
        <taxon>Eukaryota</taxon>
        <taxon>Metazoa</taxon>
        <taxon>Ecdysozoa</taxon>
        <taxon>Arthropoda</taxon>
        <taxon>Hexapoda</taxon>
        <taxon>Insecta</taxon>
        <taxon>Pterygota</taxon>
        <taxon>Neoptera</taxon>
        <taxon>Paraneoptera</taxon>
        <taxon>Hemiptera</taxon>
        <taxon>Sternorrhyncha</taxon>
        <taxon>Psylloidea</taxon>
        <taxon>Psyllidae</taxon>
        <taxon>Psyllinae</taxon>
        <taxon>Cacopsylla</taxon>
    </lineage>
</organism>
<feature type="compositionally biased region" description="Basic and acidic residues" evidence="1">
    <location>
        <begin position="31"/>
        <end position="44"/>
    </location>
</feature>
<proteinExistence type="predicted"/>
<name>A0A8D8YR80_9HEMI</name>
<evidence type="ECO:0000313" key="2">
    <source>
        <dbReference type="EMBL" id="CAG6733625.1"/>
    </source>
</evidence>
<feature type="region of interest" description="Disordered" evidence="1">
    <location>
        <begin position="76"/>
        <end position="104"/>
    </location>
</feature>
<dbReference type="AlphaFoldDB" id="A0A8D8YR80"/>
<feature type="compositionally biased region" description="Polar residues" evidence="1">
    <location>
        <begin position="76"/>
        <end position="93"/>
    </location>
</feature>
<evidence type="ECO:0000256" key="1">
    <source>
        <dbReference type="SAM" id="MobiDB-lite"/>
    </source>
</evidence>